<evidence type="ECO:0000313" key="1">
    <source>
        <dbReference type="EMBL" id="MDP9682394.1"/>
    </source>
</evidence>
<organism evidence="1 2">
    <name type="scientific">Streptomyces griseoviridis</name>
    <dbReference type="NCBI Taxonomy" id="45398"/>
    <lineage>
        <taxon>Bacteria</taxon>
        <taxon>Bacillati</taxon>
        <taxon>Actinomycetota</taxon>
        <taxon>Actinomycetes</taxon>
        <taxon>Kitasatosporales</taxon>
        <taxon>Streptomycetaceae</taxon>
        <taxon>Streptomyces</taxon>
    </lineage>
</organism>
<name>A0ABT9LF98_STRGD</name>
<dbReference type="GeneID" id="91551845"/>
<reference evidence="1 2" key="1">
    <citation type="submission" date="2023-07" db="EMBL/GenBank/DDBJ databases">
        <title>Sequencing the genomes of 1000 actinobacteria strains.</title>
        <authorList>
            <person name="Klenk H.-P."/>
        </authorList>
    </citation>
    <scope>NUCLEOTIDE SEQUENCE [LARGE SCALE GENOMIC DNA]</scope>
    <source>
        <strain evidence="1 2">DSM 40229</strain>
    </source>
</reference>
<dbReference type="Proteomes" id="UP001231675">
    <property type="component" value="Unassembled WGS sequence"/>
</dbReference>
<evidence type="ECO:0000313" key="2">
    <source>
        <dbReference type="Proteomes" id="UP001231675"/>
    </source>
</evidence>
<protein>
    <submittedName>
        <fullName evidence="1">Uncharacterized protein</fullName>
    </submittedName>
</protein>
<dbReference type="EMBL" id="JAURUD010000001">
    <property type="protein sequence ID" value="MDP9682394.1"/>
    <property type="molecule type" value="Genomic_DNA"/>
</dbReference>
<sequence length="140" mass="15512">MTTEPRPYTDDDLRAEAAVCLLALSTTPSTTDIRRWLPGAYVDSHRQDDDSSYTWGDLLGEDRLGEVAAKIHALIENAAHVTRWAVDLGADGLEPSPHTLNLDGDGHPLVRIHMAFHPDMDERARQRFGLALARVMADNL</sequence>
<dbReference type="RefSeq" id="WP_189414592.1">
    <property type="nucleotide sequence ID" value="NZ_BMSM01000003.1"/>
</dbReference>
<gene>
    <name evidence="1" type="ORF">J2S47_002896</name>
</gene>
<comment type="caution">
    <text evidence="1">The sequence shown here is derived from an EMBL/GenBank/DDBJ whole genome shotgun (WGS) entry which is preliminary data.</text>
</comment>
<proteinExistence type="predicted"/>
<accession>A0ABT9LF98</accession>
<keyword evidence="2" id="KW-1185">Reference proteome</keyword>